<dbReference type="SUPFAM" id="SSF103088">
    <property type="entry name" value="OmpA-like"/>
    <property type="match status" value="1"/>
</dbReference>
<sequence length="225" mass="24334">MRIITSFSWISTMLFSSMLVAATETQTYFNGQEERSITMQTTSFSPSHPECNKPRAPITFVAPAPIAAAVPIPEVKPAPVIIPAAIDTDKDGVIDPIDECPNTPRGYKVDTKGCPSSVTLHMNFASNSSVLPKSSDKDIQILTEFMQDNPAATITIIGHTDSTGKAAKNLVLSKARAEALSVRIIENGISDKRIISEGKGLSEPIASNKTKKGRAQNRRINIQIR</sequence>
<dbReference type="SUPFAM" id="SSF103647">
    <property type="entry name" value="TSP type-3 repeat"/>
    <property type="match status" value="1"/>
</dbReference>
<dbReference type="InterPro" id="IPR050330">
    <property type="entry name" value="Bact_OuterMem_StrucFunc"/>
</dbReference>
<keyword evidence="2" id="KW-0732">Signal</keyword>
<dbReference type="PANTHER" id="PTHR30329:SF21">
    <property type="entry name" value="LIPOPROTEIN YIAD-RELATED"/>
    <property type="match status" value="1"/>
</dbReference>
<keyword evidence="1" id="KW-0472">Membrane</keyword>
<evidence type="ECO:0000256" key="1">
    <source>
        <dbReference type="PROSITE-ProRule" id="PRU00473"/>
    </source>
</evidence>
<organism evidence="4">
    <name type="scientific">uncultured bacterium pL</name>
    <dbReference type="NCBI Taxonomy" id="1781163"/>
    <lineage>
        <taxon>Bacteria</taxon>
        <taxon>environmental samples</taxon>
    </lineage>
</organism>
<dbReference type="PANTHER" id="PTHR30329">
    <property type="entry name" value="STATOR ELEMENT OF FLAGELLAR MOTOR COMPLEX"/>
    <property type="match status" value="1"/>
</dbReference>
<dbReference type="GO" id="GO:0016020">
    <property type="term" value="C:membrane"/>
    <property type="evidence" value="ECO:0007669"/>
    <property type="project" value="UniProtKB-UniRule"/>
</dbReference>
<reference evidence="4" key="1">
    <citation type="journal article" date="2016" name="Sci. Rep.">
        <title>Triclosan Resistome from Metagenome Reveals Diverse Enoyl Acyl Carrier Protein Reductases and Selective Enrichment of Triclosan Resistance Genes.</title>
        <authorList>
            <person name="Khan R."/>
            <person name="Kong H.G."/>
            <person name="Jung Y.H."/>
            <person name="Choi J."/>
            <person name="Baek K.Y."/>
            <person name="Hwang E.C."/>
            <person name="Lee S.W."/>
        </authorList>
    </citation>
    <scope>NUCLEOTIDE SEQUENCE</scope>
</reference>
<protein>
    <recommendedName>
        <fullName evidence="3">OmpA-like domain-containing protein</fullName>
    </recommendedName>
</protein>
<dbReference type="CDD" id="cd07185">
    <property type="entry name" value="OmpA_C-like"/>
    <property type="match status" value="1"/>
</dbReference>
<evidence type="ECO:0000313" key="4">
    <source>
        <dbReference type="EMBL" id="AOR51302.1"/>
    </source>
</evidence>
<dbReference type="Pfam" id="PF00691">
    <property type="entry name" value="OmpA"/>
    <property type="match status" value="1"/>
</dbReference>
<dbReference type="GO" id="GO:0005509">
    <property type="term" value="F:calcium ion binding"/>
    <property type="evidence" value="ECO:0007669"/>
    <property type="project" value="InterPro"/>
</dbReference>
<accession>A0A1C9U597</accession>
<feature type="domain" description="OmpA-like" evidence="3">
    <location>
        <begin position="118"/>
        <end position="225"/>
    </location>
</feature>
<dbReference type="InterPro" id="IPR028974">
    <property type="entry name" value="TSP_type-3_rpt"/>
</dbReference>
<name>A0A1C9U597_9BACT</name>
<dbReference type="AlphaFoldDB" id="A0A1C9U597"/>
<proteinExistence type="predicted"/>
<dbReference type="EMBL" id="KT982368">
    <property type="protein sequence ID" value="AOR51302.1"/>
    <property type="molecule type" value="Genomic_DNA"/>
</dbReference>
<dbReference type="InterPro" id="IPR006665">
    <property type="entry name" value="OmpA-like"/>
</dbReference>
<dbReference type="Gene3D" id="3.30.1330.60">
    <property type="entry name" value="OmpA-like domain"/>
    <property type="match status" value="1"/>
</dbReference>
<feature type="chain" id="PRO_5008894781" description="OmpA-like domain-containing protein" evidence="2">
    <location>
        <begin position="22"/>
        <end position="225"/>
    </location>
</feature>
<dbReference type="InterPro" id="IPR036737">
    <property type="entry name" value="OmpA-like_sf"/>
</dbReference>
<feature type="signal peptide" evidence="2">
    <location>
        <begin position="1"/>
        <end position="21"/>
    </location>
</feature>
<evidence type="ECO:0000256" key="2">
    <source>
        <dbReference type="SAM" id="SignalP"/>
    </source>
</evidence>
<evidence type="ECO:0000259" key="3">
    <source>
        <dbReference type="PROSITE" id="PS51123"/>
    </source>
</evidence>
<dbReference type="PROSITE" id="PS51123">
    <property type="entry name" value="OMPA_2"/>
    <property type="match status" value="1"/>
</dbReference>